<gene>
    <name evidence="1" type="ORF">BaRGS_00000036</name>
</gene>
<accession>A0ABD0MAN2</accession>
<organism evidence="1 2">
    <name type="scientific">Batillaria attramentaria</name>
    <dbReference type="NCBI Taxonomy" id="370345"/>
    <lineage>
        <taxon>Eukaryota</taxon>
        <taxon>Metazoa</taxon>
        <taxon>Spiralia</taxon>
        <taxon>Lophotrochozoa</taxon>
        <taxon>Mollusca</taxon>
        <taxon>Gastropoda</taxon>
        <taxon>Caenogastropoda</taxon>
        <taxon>Sorbeoconcha</taxon>
        <taxon>Cerithioidea</taxon>
        <taxon>Batillariidae</taxon>
        <taxon>Batillaria</taxon>
    </lineage>
</organism>
<sequence length="224" mass="25171">MGTPRLMKRYRQKVMGTPRLYEEIYSSDSALQPPTITPALPLHWPHGPGTGWRRRRTESTFHRRGHKMPMTMESEGLRPMMTFKSLNACGGVDQVTMTSTDRPMVESVKTAVYDGVRWSKVKSQHPFCSRDPCTCSPCCSRHPCTVHAARSAVEIHVHAAHAAVEINVHAARAAVQIQVHAARAAVQIHVHAARAHLQSRSTYMQPVLQSRSTYMRLVLQSRIC</sequence>
<evidence type="ECO:0000313" key="1">
    <source>
        <dbReference type="EMBL" id="KAK7508470.1"/>
    </source>
</evidence>
<dbReference type="Proteomes" id="UP001519460">
    <property type="component" value="Unassembled WGS sequence"/>
</dbReference>
<evidence type="ECO:0000313" key="2">
    <source>
        <dbReference type="Proteomes" id="UP001519460"/>
    </source>
</evidence>
<dbReference type="EMBL" id="JACVVK020000001">
    <property type="protein sequence ID" value="KAK7508470.1"/>
    <property type="molecule type" value="Genomic_DNA"/>
</dbReference>
<dbReference type="AlphaFoldDB" id="A0ABD0MAN2"/>
<comment type="caution">
    <text evidence="1">The sequence shown here is derived from an EMBL/GenBank/DDBJ whole genome shotgun (WGS) entry which is preliminary data.</text>
</comment>
<proteinExistence type="predicted"/>
<keyword evidence="2" id="KW-1185">Reference proteome</keyword>
<name>A0ABD0MAN2_9CAEN</name>
<reference evidence="1 2" key="1">
    <citation type="journal article" date="2023" name="Sci. Data">
        <title>Genome assembly of the Korean intertidal mud-creeper Batillaria attramentaria.</title>
        <authorList>
            <person name="Patra A.K."/>
            <person name="Ho P.T."/>
            <person name="Jun S."/>
            <person name="Lee S.J."/>
            <person name="Kim Y."/>
            <person name="Won Y.J."/>
        </authorList>
    </citation>
    <scope>NUCLEOTIDE SEQUENCE [LARGE SCALE GENOMIC DNA]</scope>
    <source>
        <strain evidence="1">Wonlab-2016</strain>
    </source>
</reference>
<protein>
    <submittedName>
        <fullName evidence="1">Uncharacterized protein</fullName>
    </submittedName>
</protein>